<dbReference type="InterPro" id="IPR050093">
    <property type="entry name" value="ABC_SmlMolc_Importer"/>
</dbReference>
<dbReference type="InterPro" id="IPR013611">
    <property type="entry name" value="Transp-assoc_OB_typ2"/>
</dbReference>
<keyword evidence="2 8" id="KW-0813">Transport</keyword>
<dbReference type="GO" id="GO:0016887">
    <property type="term" value="F:ATP hydrolysis activity"/>
    <property type="evidence" value="ECO:0007669"/>
    <property type="project" value="InterPro"/>
</dbReference>
<evidence type="ECO:0000259" key="9">
    <source>
        <dbReference type="PROSITE" id="PS50893"/>
    </source>
</evidence>
<name>A0A6M8B3M1_9CYAN</name>
<dbReference type="Pfam" id="PF00005">
    <property type="entry name" value="ABC_tran"/>
    <property type="match status" value="1"/>
</dbReference>
<evidence type="ECO:0000256" key="2">
    <source>
        <dbReference type="ARBA" id="ARBA00022448"/>
    </source>
</evidence>
<dbReference type="InterPro" id="IPR008995">
    <property type="entry name" value="Mo/tungstate-bd_C_term_dom"/>
</dbReference>
<keyword evidence="6 8" id="KW-1278">Translocase</keyword>
<reference evidence="10 11" key="1">
    <citation type="submission" date="2020-05" db="EMBL/GenBank/DDBJ databases">
        <title>Complete genome sequence of of a novel Thermoleptolyngbya strain isolated from hot springs of Ganzi, Sichuan China.</title>
        <authorList>
            <person name="Tang J."/>
            <person name="Daroch M."/>
            <person name="Li L."/>
            <person name="Waleron K."/>
            <person name="Waleron M."/>
            <person name="Waleron M."/>
        </authorList>
    </citation>
    <scope>NUCLEOTIDE SEQUENCE [LARGE SCALE GENOMIC DNA]</scope>
    <source>
        <strain evidence="10 11">PKUAC-SCTA183</strain>
    </source>
</reference>
<dbReference type="PROSITE" id="PS50893">
    <property type="entry name" value="ABC_TRANSPORTER_2"/>
    <property type="match status" value="1"/>
</dbReference>
<accession>A0A6M8B3M1</accession>
<dbReference type="PROSITE" id="PS00211">
    <property type="entry name" value="ABC_TRANSPORTER_1"/>
    <property type="match status" value="1"/>
</dbReference>
<dbReference type="InterPro" id="IPR003593">
    <property type="entry name" value="AAA+_ATPase"/>
</dbReference>
<dbReference type="PANTHER" id="PTHR42781">
    <property type="entry name" value="SPERMIDINE/PUTRESCINE IMPORT ATP-BINDING PROTEIN POTA"/>
    <property type="match status" value="1"/>
</dbReference>
<keyword evidence="3 8" id="KW-1003">Cell membrane</keyword>
<dbReference type="GO" id="GO:0015594">
    <property type="term" value="F:ABC-type putrescine transporter activity"/>
    <property type="evidence" value="ECO:0007669"/>
    <property type="project" value="InterPro"/>
</dbReference>
<dbReference type="SMART" id="SM00382">
    <property type="entry name" value="AAA"/>
    <property type="match status" value="1"/>
</dbReference>
<proteinExistence type="inferred from homology"/>
<evidence type="ECO:0000256" key="4">
    <source>
        <dbReference type="ARBA" id="ARBA00022741"/>
    </source>
</evidence>
<comment type="catalytic activity">
    <reaction evidence="8">
        <text>ATP + H2O + polyamine-[polyamine-binding protein]Side 1 = ADP + phosphate + polyamineSide 2 + [polyamine-binding protein]Side 1.</text>
        <dbReference type="EC" id="7.6.2.11"/>
    </reaction>
</comment>
<dbReference type="CDD" id="cd03300">
    <property type="entry name" value="ABC_PotA_N"/>
    <property type="match status" value="1"/>
</dbReference>
<dbReference type="InterPro" id="IPR027417">
    <property type="entry name" value="P-loop_NTPase"/>
</dbReference>
<dbReference type="GO" id="GO:0043190">
    <property type="term" value="C:ATP-binding cassette (ABC) transporter complex"/>
    <property type="evidence" value="ECO:0007669"/>
    <property type="project" value="InterPro"/>
</dbReference>
<dbReference type="InterPro" id="IPR003439">
    <property type="entry name" value="ABC_transporter-like_ATP-bd"/>
</dbReference>
<evidence type="ECO:0000256" key="3">
    <source>
        <dbReference type="ARBA" id="ARBA00022475"/>
    </source>
</evidence>
<dbReference type="GO" id="GO:0005524">
    <property type="term" value="F:ATP binding"/>
    <property type="evidence" value="ECO:0007669"/>
    <property type="project" value="UniProtKB-KW"/>
</dbReference>
<dbReference type="Gene3D" id="2.40.50.100">
    <property type="match status" value="1"/>
</dbReference>
<feature type="domain" description="ABC transporter" evidence="9">
    <location>
        <begin position="20"/>
        <end position="250"/>
    </location>
</feature>
<dbReference type="SUPFAM" id="SSF52540">
    <property type="entry name" value="P-loop containing nucleoside triphosphate hydrolases"/>
    <property type="match status" value="1"/>
</dbReference>
<comment type="subcellular location">
    <subcellularLocation>
        <location evidence="1">Cell inner membrane</location>
        <topology evidence="1">Peripheral membrane protein</topology>
    </subcellularLocation>
</comment>
<dbReference type="AlphaFoldDB" id="A0A6M8B3M1"/>
<keyword evidence="4 8" id="KW-0547">Nucleotide-binding</keyword>
<evidence type="ECO:0000256" key="8">
    <source>
        <dbReference type="RuleBase" id="RU364083"/>
    </source>
</evidence>
<evidence type="ECO:0000256" key="1">
    <source>
        <dbReference type="ARBA" id="ARBA00004417"/>
    </source>
</evidence>
<dbReference type="Pfam" id="PF08402">
    <property type="entry name" value="TOBE_2"/>
    <property type="match status" value="1"/>
</dbReference>
<dbReference type="NCBIfam" id="TIGR01187">
    <property type="entry name" value="potA"/>
    <property type="match status" value="1"/>
</dbReference>
<dbReference type="EMBL" id="CP053661">
    <property type="protein sequence ID" value="QKD81769.1"/>
    <property type="molecule type" value="Genomic_DNA"/>
</dbReference>
<keyword evidence="7 8" id="KW-0472">Membrane</keyword>
<protein>
    <recommendedName>
        <fullName evidence="8">Spermidine/putrescine import ATP-binding protein PotA</fullName>
        <ecNumber evidence="8">7.6.2.11</ecNumber>
    </recommendedName>
</protein>
<comment type="similarity">
    <text evidence="8">Belongs to the ABC transporter superfamily. Spermidine/putrescine importer (TC 3.A.1.11.1) family.</text>
</comment>
<dbReference type="InterPro" id="IPR017879">
    <property type="entry name" value="PotA_ATP-bd"/>
</dbReference>
<dbReference type="InterPro" id="IPR017871">
    <property type="entry name" value="ABC_transporter-like_CS"/>
</dbReference>
<dbReference type="InterPro" id="IPR005893">
    <property type="entry name" value="PotA-like"/>
</dbReference>
<evidence type="ECO:0000256" key="5">
    <source>
        <dbReference type="ARBA" id="ARBA00022840"/>
    </source>
</evidence>
<dbReference type="FunFam" id="3.40.50.300:FF:000133">
    <property type="entry name" value="Spermidine/putrescine import ATP-binding protein PotA"/>
    <property type="match status" value="1"/>
</dbReference>
<keyword evidence="11" id="KW-1185">Reference proteome</keyword>
<comment type="function">
    <text evidence="8">Part of the ABC transporter complex PotABCD involved in spermidine/putrescine import. Responsible for energy coupling to the transport system.</text>
</comment>
<comment type="subunit">
    <text evidence="8">The complex is composed of two ATP-binding proteins (PotA), two transmembrane proteins (PotB and PotC) and a solute-binding protein (PotD).</text>
</comment>
<evidence type="ECO:0000313" key="11">
    <source>
        <dbReference type="Proteomes" id="UP000505210"/>
    </source>
</evidence>
<dbReference type="EC" id="7.6.2.11" evidence="8"/>
<dbReference type="KEGG" id="theu:HPC62_05780"/>
<gene>
    <name evidence="8" type="primary">potA</name>
    <name evidence="10" type="ORF">HPC62_05780</name>
</gene>
<evidence type="ECO:0000256" key="6">
    <source>
        <dbReference type="ARBA" id="ARBA00022967"/>
    </source>
</evidence>
<sequence>MAQTITPNQSTVETETQYDVELRRVFKVFDGYTAVRGIDLNVRQGEFFSILGPSGCGKTTTLRLVAGFDEPTAGEVLLQGRSMVGVPPYRRPVNTVFQSYALFGHMTVWDNVAFGLRLKNKSKAEVQKAVGEALQLVKMESFSRRYPAQLSGGQQQRVALARALANQPTVVLLDEPLGALDLKLRKEMQVELSTLHRELGVTFIMVTHDQEEALSLSDRIAVMNEGRVEQIGTPSEIYEFPATPFVADFIGETNLFQGYMAAADPMLIKVETERGLQMVVKPTEACPGAAAEPVVVSIRPEKVRLSLEPPGSETNCFEGRLRHTMYLGTHVHYVVDLPTGDMVTVMRPNRPESMLQVDMPVYVSWSAADALPLAIQPGA</sequence>
<dbReference type="PANTHER" id="PTHR42781:SF4">
    <property type="entry name" value="SPERMIDINE_PUTRESCINE IMPORT ATP-BINDING PROTEIN POTA"/>
    <property type="match status" value="1"/>
</dbReference>
<dbReference type="RefSeq" id="WP_172354159.1">
    <property type="nucleotide sequence ID" value="NZ_CP053661.1"/>
</dbReference>
<dbReference type="SUPFAM" id="SSF50331">
    <property type="entry name" value="MOP-like"/>
    <property type="match status" value="1"/>
</dbReference>
<evidence type="ECO:0000313" key="10">
    <source>
        <dbReference type="EMBL" id="QKD81769.1"/>
    </source>
</evidence>
<dbReference type="Gene3D" id="3.40.50.300">
    <property type="entry name" value="P-loop containing nucleotide triphosphate hydrolases"/>
    <property type="match status" value="1"/>
</dbReference>
<keyword evidence="5 8" id="KW-0067">ATP-binding</keyword>
<dbReference type="Proteomes" id="UP000505210">
    <property type="component" value="Chromosome"/>
</dbReference>
<evidence type="ECO:0000256" key="7">
    <source>
        <dbReference type="ARBA" id="ARBA00023136"/>
    </source>
</evidence>
<organism evidence="10 11">
    <name type="scientific">Thermoleptolyngbya sichuanensis A183</name>
    <dbReference type="NCBI Taxonomy" id="2737172"/>
    <lineage>
        <taxon>Bacteria</taxon>
        <taxon>Bacillati</taxon>
        <taxon>Cyanobacteriota</taxon>
        <taxon>Cyanophyceae</taxon>
        <taxon>Oculatellales</taxon>
        <taxon>Oculatellaceae</taxon>
        <taxon>Thermoleptolyngbya</taxon>
        <taxon>Thermoleptolyngbya sichuanensis</taxon>
    </lineage>
</organism>